<dbReference type="AlphaFoldDB" id="A0A8D5JG10"/>
<accession>A0A8D5JG10</accession>
<dbReference type="KEGG" id="dbk:DGMP_01720"/>
<protein>
    <submittedName>
        <fullName evidence="1">Uncharacterized protein</fullName>
    </submittedName>
</protein>
<organism evidence="1 2">
    <name type="scientific">Desulfomarina profundi</name>
    <dbReference type="NCBI Taxonomy" id="2772557"/>
    <lineage>
        <taxon>Bacteria</taxon>
        <taxon>Pseudomonadati</taxon>
        <taxon>Thermodesulfobacteriota</taxon>
        <taxon>Desulfobulbia</taxon>
        <taxon>Desulfobulbales</taxon>
        <taxon>Desulfobulbaceae</taxon>
        <taxon>Desulfomarina</taxon>
    </lineage>
</organism>
<name>A0A8D5JG10_9BACT</name>
<evidence type="ECO:0000313" key="2">
    <source>
        <dbReference type="Proteomes" id="UP000826725"/>
    </source>
</evidence>
<dbReference type="EMBL" id="AP024086">
    <property type="protein sequence ID" value="BCL59479.1"/>
    <property type="molecule type" value="Genomic_DNA"/>
</dbReference>
<keyword evidence="2" id="KW-1185">Reference proteome</keyword>
<dbReference type="RefSeq" id="WP_228855704.1">
    <property type="nucleotide sequence ID" value="NZ_AP024086.1"/>
</dbReference>
<proteinExistence type="predicted"/>
<evidence type="ECO:0000313" key="1">
    <source>
        <dbReference type="EMBL" id="BCL59479.1"/>
    </source>
</evidence>
<reference evidence="1" key="1">
    <citation type="submission" date="2020-09" db="EMBL/GenBank/DDBJ databases">
        <title>Desulfogranum mesoprofundum gen. nov., sp. nov., a novel mesophilic, sulfate-reducing chemolithoautotroph isolated from a deep-sea hydrothermal vent chimney in the Suiyo Seamount.</title>
        <authorList>
            <person name="Hashimoto Y."/>
            <person name="Nakagawa S."/>
        </authorList>
    </citation>
    <scope>NUCLEOTIDE SEQUENCE</scope>
    <source>
        <strain evidence="1">KT2</strain>
    </source>
</reference>
<dbReference type="Proteomes" id="UP000826725">
    <property type="component" value="Chromosome"/>
</dbReference>
<sequence>MTPDQQQDLLVEWNLYESRQKKAILSEYRKTHSGKSNRNELLFFLKKKLEIEGYWEKIGLN</sequence>
<gene>
    <name evidence="1" type="ORF">DGMP_01720</name>
</gene>